<dbReference type="AlphaFoldDB" id="A0AAD5H445"/>
<protein>
    <recommendedName>
        <fullName evidence="2">F-box domain-containing protein</fullName>
    </recommendedName>
</protein>
<evidence type="ECO:0000256" key="1">
    <source>
        <dbReference type="SAM" id="MobiDB-lite"/>
    </source>
</evidence>
<name>A0AAD5H445_9CHLO</name>
<feature type="domain" description="F-box" evidence="2">
    <location>
        <begin position="10"/>
        <end position="56"/>
    </location>
</feature>
<evidence type="ECO:0000313" key="3">
    <source>
        <dbReference type="EMBL" id="KAI7838672.1"/>
    </source>
</evidence>
<dbReference type="EMBL" id="JADXDR010000119">
    <property type="protein sequence ID" value="KAI7838672.1"/>
    <property type="molecule type" value="Genomic_DNA"/>
</dbReference>
<reference evidence="3" key="1">
    <citation type="submission" date="2020-11" db="EMBL/GenBank/DDBJ databases">
        <title>Chlorella ohadii genome sequencing and assembly.</title>
        <authorList>
            <person name="Murik O."/>
            <person name="Treves H."/>
            <person name="Kedem I."/>
            <person name="Shotland Y."/>
            <person name="Kaplan A."/>
        </authorList>
    </citation>
    <scope>NUCLEOTIDE SEQUENCE</scope>
    <source>
        <strain evidence="3">1</strain>
    </source>
</reference>
<dbReference type="InterPro" id="IPR001810">
    <property type="entry name" value="F-box_dom"/>
</dbReference>
<organism evidence="3 4">
    <name type="scientific">Chlorella ohadii</name>
    <dbReference type="NCBI Taxonomy" id="2649997"/>
    <lineage>
        <taxon>Eukaryota</taxon>
        <taxon>Viridiplantae</taxon>
        <taxon>Chlorophyta</taxon>
        <taxon>core chlorophytes</taxon>
        <taxon>Trebouxiophyceae</taxon>
        <taxon>Chlorellales</taxon>
        <taxon>Chlorellaceae</taxon>
        <taxon>Chlorella clade</taxon>
        <taxon>Chlorella</taxon>
    </lineage>
</organism>
<evidence type="ECO:0000313" key="4">
    <source>
        <dbReference type="Proteomes" id="UP001205105"/>
    </source>
</evidence>
<accession>A0AAD5H445</accession>
<dbReference type="SUPFAM" id="SSF81383">
    <property type="entry name" value="F-box domain"/>
    <property type="match status" value="1"/>
</dbReference>
<sequence>MKRPELESGSPTLTQLPETVLHTCFSLLSAQDLAALSLQDKYLRAVAADAGLWQPLALARWPGAAPTCAEAYAGDWHALFLARAPLPHGFPLAADRVRAVTDAQRQQRQQEAAAAAAAAAAEEQGIVSDRSGSGATSSSSGSRVCGGPGLPALAFEDVMRQTFSAGLACSRDRSVRRTPEWRRLKEDLTWWATERPEVVVAFVRSAHDVLAGGWGGAAAGRSWRETPWRRSALAFLQDLGLLGGAHMSVADRIAAEAAALDRAIRTIQKEAAAAVEVPAGVPASHWWFG</sequence>
<feature type="compositionally biased region" description="Low complexity" evidence="1">
    <location>
        <begin position="125"/>
        <end position="143"/>
    </location>
</feature>
<evidence type="ECO:0000259" key="2">
    <source>
        <dbReference type="PROSITE" id="PS50181"/>
    </source>
</evidence>
<gene>
    <name evidence="3" type="ORF">COHA_007475</name>
</gene>
<dbReference type="InterPro" id="IPR036047">
    <property type="entry name" value="F-box-like_dom_sf"/>
</dbReference>
<proteinExistence type="predicted"/>
<feature type="region of interest" description="Disordered" evidence="1">
    <location>
        <begin position="125"/>
        <end position="144"/>
    </location>
</feature>
<keyword evidence="4" id="KW-1185">Reference proteome</keyword>
<dbReference type="PROSITE" id="PS50181">
    <property type="entry name" value="FBOX"/>
    <property type="match status" value="1"/>
</dbReference>
<comment type="caution">
    <text evidence="3">The sequence shown here is derived from an EMBL/GenBank/DDBJ whole genome shotgun (WGS) entry which is preliminary data.</text>
</comment>
<dbReference type="Proteomes" id="UP001205105">
    <property type="component" value="Unassembled WGS sequence"/>
</dbReference>
<dbReference type="Gene3D" id="1.20.1280.50">
    <property type="match status" value="1"/>
</dbReference>